<accession>A0ABW5SWN4</accession>
<proteinExistence type="predicted"/>
<protein>
    <submittedName>
        <fullName evidence="1">Uncharacterized protein</fullName>
    </submittedName>
</protein>
<comment type="caution">
    <text evidence="1">The sequence shown here is derived from an EMBL/GenBank/DDBJ whole genome shotgun (WGS) entry which is preliminary data.</text>
</comment>
<evidence type="ECO:0000313" key="2">
    <source>
        <dbReference type="Proteomes" id="UP001597520"/>
    </source>
</evidence>
<gene>
    <name evidence="1" type="ORF">ACFSUB_01230</name>
</gene>
<dbReference type="RefSeq" id="WP_380711366.1">
    <property type="nucleotide sequence ID" value="NZ_JBHUML010000002.1"/>
</dbReference>
<dbReference type="EMBL" id="JBHUML010000002">
    <property type="protein sequence ID" value="MFD2704073.1"/>
    <property type="molecule type" value="Genomic_DNA"/>
</dbReference>
<dbReference type="Proteomes" id="UP001597520">
    <property type="component" value="Unassembled WGS sequence"/>
</dbReference>
<reference evidence="2" key="1">
    <citation type="journal article" date="2019" name="Int. J. Syst. Evol. Microbiol.">
        <title>The Global Catalogue of Microorganisms (GCM) 10K type strain sequencing project: providing services to taxonomists for standard genome sequencing and annotation.</title>
        <authorList>
            <consortium name="The Broad Institute Genomics Platform"/>
            <consortium name="The Broad Institute Genome Sequencing Center for Infectious Disease"/>
            <person name="Wu L."/>
            <person name="Ma J."/>
        </authorList>
    </citation>
    <scope>NUCLEOTIDE SEQUENCE [LARGE SCALE GENOMIC DNA]</scope>
    <source>
        <strain evidence="2">KCTC 33792</strain>
    </source>
</reference>
<keyword evidence="2" id="KW-1185">Reference proteome</keyword>
<name>A0ABW5SWN4_9BACI</name>
<organism evidence="1 2">
    <name type="scientific">Salibacterium lacus</name>
    <dbReference type="NCBI Taxonomy" id="1898109"/>
    <lineage>
        <taxon>Bacteria</taxon>
        <taxon>Bacillati</taxon>
        <taxon>Bacillota</taxon>
        <taxon>Bacilli</taxon>
        <taxon>Bacillales</taxon>
        <taxon>Bacillaceae</taxon>
    </lineage>
</organism>
<evidence type="ECO:0000313" key="1">
    <source>
        <dbReference type="EMBL" id="MFD2704073.1"/>
    </source>
</evidence>
<sequence>MNSTVQVNVKDMKSVGNLIEDACSLGEELLEKEELTTREKKFLSTLDEVVDKF</sequence>